<dbReference type="AlphaFoldDB" id="A0A0V0JA56"/>
<gene>
    <name evidence="1" type="ORF">TR153111</name>
</gene>
<evidence type="ECO:0000313" key="1">
    <source>
        <dbReference type="EMBL" id="JAP62531.1"/>
    </source>
</evidence>
<sequence length="103" mass="11498">PVGGPSSRYDYHYCVVHARLLYPPPPLLLLLQHQLLAPVSHRWVAIITLKVQSCLNKKLRHNQADEVQVGVECLNANKARGVPFSKIFQILKTGSQVILHTGP</sequence>
<organism evidence="1">
    <name type="scientific">Schistocephalus solidus</name>
    <name type="common">Tapeworm</name>
    <dbReference type="NCBI Taxonomy" id="70667"/>
    <lineage>
        <taxon>Eukaryota</taxon>
        <taxon>Metazoa</taxon>
        <taxon>Spiralia</taxon>
        <taxon>Lophotrochozoa</taxon>
        <taxon>Platyhelminthes</taxon>
        <taxon>Cestoda</taxon>
        <taxon>Eucestoda</taxon>
        <taxon>Diphyllobothriidea</taxon>
        <taxon>Diphyllobothriidae</taxon>
        <taxon>Schistocephalus</taxon>
    </lineage>
</organism>
<protein>
    <submittedName>
        <fullName evidence="1">Uncharacterized protein</fullName>
    </submittedName>
</protein>
<dbReference type="EMBL" id="GEEE01000694">
    <property type="protein sequence ID" value="JAP62531.1"/>
    <property type="molecule type" value="Transcribed_RNA"/>
</dbReference>
<proteinExistence type="predicted"/>
<accession>A0A0V0JA56</accession>
<feature type="non-terminal residue" evidence="1">
    <location>
        <position position="1"/>
    </location>
</feature>
<name>A0A0V0JA56_SCHSO</name>
<reference evidence="1" key="1">
    <citation type="submission" date="2016-01" db="EMBL/GenBank/DDBJ databases">
        <title>Reference transcriptome for the parasite Schistocephalus solidus: insights into the molecular evolution of parasitism.</title>
        <authorList>
            <person name="Hebert F.O."/>
            <person name="Grambauer S."/>
            <person name="Barber I."/>
            <person name="Landry C.R."/>
            <person name="Aubin-Horth N."/>
        </authorList>
    </citation>
    <scope>NUCLEOTIDE SEQUENCE</scope>
</reference>